<comment type="subcellular location">
    <subcellularLocation>
        <location evidence="1">Cell inner membrane</location>
        <topology evidence="1">Multi-pass membrane protein</topology>
    </subcellularLocation>
</comment>
<sequence>MLFLVHSEYETKRGFNYKFVLMVLGLLCLFQVIFLGISAGVSLYYGDSGLHSLLYTMGLDVVIGATLFLLGKGHTEYDTGRREGMVTVSLSWLVMSLLGMMPYWLGGFIPNFSEAYFEAMSGFSTTGSTILNDIESLPRSILFWRSVTQWIGGIGIIVFLVALVPFTGENASVVFDHETTGITHDRFVPRIGVMAKWITLIYVVLSIICALLLWAGPLSLYDAVCHAATCISTGGFSTYNASIADIDSVYTNFILTVFMFIGATSFTLIYFAIVRKEPKRLFHDAEYRWFASTIVVVTLFTAIWLYANGIYISFWKALLHSLFQVVSLITTTGYVIQDYNFWGGSFWVVALFLMFVAGCSGSTSGGLKMIRFNILSRNLLNEFKRRTHPQAIVPLRYNGTFIKEKVVNQVYNFLYAYLTIILIATFSVTLEGYSFTDAVSASIACISNSGPGLSAFGPMANFSTLSDFNTFLMSFLMLTGRLEIFTVLTLLHRSFWRN</sequence>
<evidence type="ECO:0000313" key="12">
    <source>
        <dbReference type="EMBL" id="TFH97028.1"/>
    </source>
</evidence>
<dbReference type="OrthoDB" id="9810952at2"/>
<dbReference type="PANTHER" id="PTHR32024">
    <property type="entry name" value="TRK SYSTEM POTASSIUM UPTAKE PROTEIN TRKG-RELATED"/>
    <property type="match status" value="1"/>
</dbReference>
<dbReference type="PANTHER" id="PTHR32024:SF2">
    <property type="entry name" value="TRK SYSTEM POTASSIUM UPTAKE PROTEIN TRKG-RELATED"/>
    <property type="match status" value="1"/>
</dbReference>
<dbReference type="InterPro" id="IPR004772">
    <property type="entry name" value="TrkH"/>
</dbReference>
<evidence type="ECO:0000256" key="5">
    <source>
        <dbReference type="ARBA" id="ARBA00022519"/>
    </source>
</evidence>
<dbReference type="GO" id="GO:0005886">
    <property type="term" value="C:plasma membrane"/>
    <property type="evidence" value="ECO:0007669"/>
    <property type="project" value="UniProtKB-SubCell"/>
</dbReference>
<keyword evidence="11" id="KW-0472">Membrane</keyword>
<dbReference type="Pfam" id="PF02386">
    <property type="entry name" value="TrkH"/>
    <property type="match status" value="1"/>
</dbReference>
<protein>
    <submittedName>
        <fullName evidence="12">TrkH family potassium uptake protein</fullName>
    </submittedName>
</protein>
<evidence type="ECO:0000256" key="7">
    <source>
        <dbReference type="ARBA" id="ARBA00022692"/>
    </source>
</evidence>
<keyword evidence="8" id="KW-0630">Potassium</keyword>
<keyword evidence="10" id="KW-0406">Ion transport</keyword>
<reference evidence="12 13" key="1">
    <citation type="submission" date="2019-03" db="EMBL/GenBank/DDBJ databases">
        <title>Porphyromonas levii Isolated from the Uterus of Dairy Cows.</title>
        <authorList>
            <person name="Francis A.M."/>
        </authorList>
    </citation>
    <scope>NUCLEOTIDE SEQUENCE [LARGE SCALE GENOMIC DNA]</scope>
    <source>
        <strain evidence="12 13">AF5678</strain>
    </source>
</reference>
<dbReference type="STRING" id="1122973.GCA_000379925_00304"/>
<evidence type="ECO:0000256" key="1">
    <source>
        <dbReference type="ARBA" id="ARBA00004429"/>
    </source>
</evidence>
<keyword evidence="13" id="KW-1185">Reference proteome</keyword>
<keyword evidence="4" id="KW-1003">Cell membrane</keyword>
<evidence type="ECO:0000256" key="9">
    <source>
        <dbReference type="ARBA" id="ARBA00022989"/>
    </source>
</evidence>
<evidence type="ECO:0000256" key="4">
    <source>
        <dbReference type="ARBA" id="ARBA00022475"/>
    </source>
</evidence>
<dbReference type="GeneID" id="66798165"/>
<evidence type="ECO:0000256" key="10">
    <source>
        <dbReference type="ARBA" id="ARBA00023065"/>
    </source>
</evidence>
<gene>
    <name evidence="12" type="ORF">E4P47_01075</name>
</gene>
<evidence type="ECO:0000256" key="8">
    <source>
        <dbReference type="ARBA" id="ARBA00022958"/>
    </source>
</evidence>
<dbReference type="Proteomes" id="UP000297225">
    <property type="component" value="Unassembled WGS sequence"/>
</dbReference>
<keyword evidence="3" id="KW-0813">Transport</keyword>
<organism evidence="12 13">
    <name type="scientific">Porphyromonas levii</name>
    <dbReference type="NCBI Taxonomy" id="28114"/>
    <lineage>
        <taxon>Bacteria</taxon>
        <taxon>Pseudomonadati</taxon>
        <taxon>Bacteroidota</taxon>
        <taxon>Bacteroidia</taxon>
        <taxon>Bacteroidales</taxon>
        <taxon>Porphyromonadaceae</taxon>
        <taxon>Porphyromonas</taxon>
    </lineage>
</organism>
<dbReference type="InterPro" id="IPR003445">
    <property type="entry name" value="Cat_transpt"/>
</dbReference>
<proteinExistence type="inferred from homology"/>
<comment type="caution">
    <text evidence="12">The sequence shown here is derived from an EMBL/GenBank/DDBJ whole genome shotgun (WGS) entry which is preliminary data.</text>
</comment>
<name>A0A4Y8WS09_9PORP</name>
<dbReference type="PIRSF" id="PIRSF006247">
    <property type="entry name" value="TrkH"/>
    <property type="match status" value="1"/>
</dbReference>
<keyword evidence="6" id="KW-0633">Potassium transport</keyword>
<evidence type="ECO:0000256" key="11">
    <source>
        <dbReference type="ARBA" id="ARBA00023136"/>
    </source>
</evidence>
<evidence type="ECO:0000313" key="13">
    <source>
        <dbReference type="Proteomes" id="UP000297225"/>
    </source>
</evidence>
<keyword evidence="7" id="KW-0812">Transmembrane</keyword>
<dbReference type="EMBL" id="SPNC01000008">
    <property type="protein sequence ID" value="TFH97028.1"/>
    <property type="molecule type" value="Genomic_DNA"/>
</dbReference>
<evidence type="ECO:0000256" key="6">
    <source>
        <dbReference type="ARBA" id="ARBA00022538"/>
    </source>
</evidence>
<comment type="similarity">
    <text evidence="2">Belongs to the TrkH potassium transport family.</text>
</comment>
<evidence type="ECO:0000256" key="3">
    <source>
        <dbReference type="ARBA" id="ARBA00022448"/>
    </source>
</evidence>
<keyword evidence="9" id="KW-1133">Transmembrane helix</keyword>
<dbReference type="AlphaFoldDB" id="A0A4Y8WS09"/>
<dbReference type="GO" id="GO:0015379">
    <property type="term" value="F:potassium:chloride symporter activity"/>
    <property type="evidence" value="ECO:0007669"/>
    <property type="project" value="InterPro"/>
</dbReference>
<keyword evidence="5" id="KW-0997">Cell inner membrane</keyword>
<accession>A0A4Y8WS09</accession>
<dbReference type="RefSeq" id="WP_018357575.1">
    <property type="nucleotide sequence ID" value="NZ_CP197400.1"/>
</dbReference>
<evidence type="ECO:0000256" key="2">
    <source>
        <dbReference type="ARBA" id="ARBA00009137"/>
    </source>
</evidence>